<dbReference type="Proteomes" id="UP001159075">
    <property type="component" value="Unassembled WGS sequence"/>
</dbReference>
<comment type="caution">
    <text evidence="2">The sequence shown here is derived from an EMBL/GenBank/DDBJ whole genome shotgun (WGS) entry which is preliminary data.</text>
</comment>
<name>A0ABT6UFU2_9GAMM</name>
<keyword evidence="3" id="KW-1185">Reference proteome</keyword>
<organism evidence="2 3">
    <name type="scientific">Shewanella xiamenensis</name>
    <dbReference type="NCBI Taxonomy" id="332186"/>
    <lineage>
        <taxon>Bacteria</taxon>
        <taxon>Pseudomonadati</taxon>
        <taxon>Pseudomonadota</taxon>
        <taxon>Gammaproteobacteria</taxon>
        <taxon>Alteromonadales</taxon>
        <taxon>Shewanellaceae</taxon>
        <taxon>Shewanella</taxon>
    </lineage>
</organism>
<proteinExistence type="predicted"/>
<evidence type="ECO:0008006" key="4">
    <source>
        <dbReference type="Google" id="ProtNLM"/>
    </source>
</evidence>
<feature type="compositionally biased region" description="Polar residues" evidence="1">
    <location>
        <begin position="1"/>
        <end position="18"/>
    </location>
</feature>
<feature type="region of interest" description="Disordered" evidence="1">
    <location>
        <begin position="1"/>
        <end position="28"/>
    </location>
</feature>
<evidence type="ECO:0000313" key="2">
    <source>
        <dbReference type="EMBL" id="MDI5833340.1"/>
    </source>
</evidence>
<evidence type="ECO:0000313" key="3">
    <source>
        <dbReference type="Proteomes" id="UP001159075"/>
    </source>
</evidence>
<evidence type="ECO:0000256" key="1">
    <source>
        <dbReference type="SAM" id="MobiDB-lite"/>
    </source>
</evidence>
<sequence>MSGSSTNSMYGSERSTNGVAERMKRLSEQKKAQADALSNAKTVEENGQENTYFTQIIPVTKREVKFQLIKIPSKDIWNRCQKSAFNRRSRQHLSRASVSDLLEDFEVTKTNTIIAYGYLRPDGTIEIIAGTRRAFALSLTEDGELQILISSDLSIIEQQSLAYIADEYKKPSTTDIAFSIQHLVMSHHGKVDKSGNLTELATEKMPFPEALLDQICSVMNKSRTFVKTHYRYSFLPSELYSKFVDVTYIGVRFLNEMLKYRESECLELVLDKVAPIVFEDSDDEEKIVEKTKAKQAEVLEQLKLLNAKPPVTLPENLQRVVNTKIIEGASITASKSKVTLELKATLLKDPVFEAKLLELIGG</sequence>
<protein>
    <recommendedName>
        <fullName evidence="4">ParB/Sulfiredoxin domain-containing protein</fullName>
    </recommendedName>
</protein>
<dbReference type="RefSeq" id="WP_282679879.1">
    <property type="nucleotide sequence ID" value="NZ_CP106875.1"/>
</dbReference>
<dbReference type="EMBL" id="JAOTLW010000020">
    <property type="protein sequence ID" value="MDI5833340.1"/>
    <property type="molecule type" value="Genomic_DNA"/>
</dbReference>
<gene>
    <name evidence="2" type="ORF">ODY93_17290</name>
</gene>
<accession>A0ABT6UFU2</accession>
<reference evidence="2 3" key="1">
    <citation type="submission" date="2022-09" db="EMBL/GenBank/DDBJ databases">
        <title>The outer-membrane cytochrome OmcA is essential for infection of Shewanella oneidensis by a zebrafish-associated bacteriophage.</title>
        <authorList>
            <person name="Grenfell A.W."/>
            <person name="Intile P."/>
            <person name="Mcfarlane J."/>
            <person name="Leung D."/>
            <person name="Abdalla K."/>
            <person name="Wold M."/>
            <person name="Kees E."/>
            <person name="Gralnick J."/>
        </authorList>
    </citation>
    <scope>NUCLEOTIDE SEQUENCE [LARGE SCALE GENOMIC DNA]</scope>
    <source>
        <strain evidence="2 3">NF-5</strain>
    </source>
</reference>